<sequence length="194" mass="21751">MAETIQGRAQGAPFARVDRKAYGYNVRQVDQFLASARAIYTGADSAEKPLTSHDVREMTFDAVRGGYEPQAVDAALDRLEDVFAQRERDALIAGKGEEAWMAQIGRLSSVLRARLHRAEGERFRRPKRNVRSYSVADVDALCAELLDYFEHDKPLSVDLVRRAVFSPAQGKDGYEEQQVDAFLDRVVELMAAID</sequence>
<dbReference type="InterPro" id="IPR019932">
    <property type="entry name" value="CHP03543"/>
</dbReference>
<dbReference type="NCBIfam" id="TIGR03544">
    <property type="entry name" value="DivI1A_domain"/>
    <property type="match status" value="2"/>
</dbReference>
<gene>
    <name evidence="1" type="ORF">JOE69_002911</name>
</gene>
<dbReference type="InterPro" id="IPR019933">
    <property type="entry name" value="DivIVA_domain"/>
</dbReference>
<dbReference type="RefSeq" id="WP_296364023.1">
    <property type="nucleotide sequence ID" value="NZ_BAAAHY010000004.1"/>
</dbReference>
<evidence type="ECO:0000313" key="1">
    <source>
        <dbReference type="EMBL" id="MDR6270673.1"/>
    </source>
</evidence>
<dbReference type="Proteomes" id="UP001185069">
    <property type="component" value="Unassembled WGS sequence"/>
</dbReference>
<comment type="caution">
    <text evidence="1">The sequence shown here is derived from an EMBL/GenBank/DDBJ whole genome shotgun (WGS) entry which is preliminary data.</text>
</comment>
<dbReference type="EMBL" id="JAVDQF010000001">
    <property type="protein sequence ID" value="MDR6270673.1"/>
    <property type="molecule type" value="Genomic_DNA"/>
</dbReference>
<dbReference type="NCBIfam" id="TIGR03543">
    <property type="entry name" value="divI1A_rptt_fam"/>
    <property type="match status" value="1"/>
</dbReference>
<evidence type="ECO:0000313" key="2">
    <source>
        <dbReference type="Proteomes" id="UP001185069"/>
    </source>
</evidence>
<keyword evidence="2" id="KW-1185">Reference proteome</keyword>
<dbReference type="Gene3D" id="6.10.250.660">
    <property type="match status" value="2"/>
</dbReference>
<accession>A0ABU1JE92</accession>
<organism evidence="1 2">
    <name type="scientific">Arthrobacter russicus</name>
    <dbReference type="NCBI Taxonomy" id="172040"/>
    <lineage>
        <taxon>Bacteria</taxon>
        <taxon>Bacillati</taxon>
        <taxon>Actinomycetota</taxon>
        <taxon>Actinomycetes</taxon>
        <taxon>Micrococcales</taxon>
        <taxon>Micrococcaceae</taxon>
        <taxon>Arthrobacter</taxon>
    </lineage>
</organism>
<reference evidence="1 2" key="1">
    <citation type="submission" date="2023-07" db="EMBL/GenBank/DDBJ databases">
        <title>Sequencing the genomes of 1000 actinobacteria strains.</title>
        <authorList>
            <person name="Klenk H.-P."/>
        </authorList>
    </citation>
    <scope>NUCLEOTIDE SEQUENCE [LARGE SCALE GENOMIC DNA]</scope>
    <source>
        <strain evidence="1 2">DSM 14555</strain>
    </source>
</reference>
<proteinExistence type="predicted"/>
<protein>
    <submittedName>
        <fullName evidence="1">DivIVA domain-containing protein</fullName>
    </submittedName>
</protein>
<name>A0ABU1JE92_9MICC</name>